<evidence type="ECO:0000256" key="3">
    <source>
        <dbReference type="PIRNR" id="PIRNR028983"/>
    </source>
</evidence>
<dbReference type="Proteomes" id="UP000002499">
    <property type="component" value="Unassembled WGS sequence"/>
</dbReference>
<dbReference type="OrthoDB" id="27543at2759"/>
<proteinExistence type="inferred from homology"/>
<dbReference type="PANTHER" id="PTHR13261">
    <property type="entry name" value="BRCA2 AND CDKN1A INTERACTING PROTEIN"/>
    <property type="match status" value="1"/>
</dbReference>
<keyword evidence="3" id="KW-0813">Transport</keyword>
<sequence>MGKKRSREEGKDAPPADAGVDKMDEDGSDDEVHDTGGHHGRLLICLLLQQDFDMVNVEFEWFNFDPEIDFHGIKSLLRQLFDVDASLFNMSALADLVLSQPTIGSTIKVDGKQTDAYAMLTALNTYVHRDTEPMKDILKYLVEKAQTNASLAAVPELINAGKHIGLVFSERLINIPPEIGPPLYSMLIDEVEAAVEDKEPYEFSHYLVLSKTYQEVESTLDVESPKKKKAKEESSTFFFHPEDEVLHKHALAYGSYSYTKENDSVADSKRAFQEAGIKPAGHMILIEASKFPGAVKAITDYLQPQQ</sequence>
<keyword evidence="3" id="KW-0539">Nucleus</keyword>
<comment type="function">
    <text evidence="1 3">Involved in nuclear export, actin cytoskeleton organization and vesicular transport.</text>
</comment>
<dbReference type="AlphaFoldDB" id="E9EHS1"/>
<keyword evidence="3" id="KW-0653">Protein transport</keyword>
<dbReference type="HOGENOM" id="CLU_068770_2_0_1"/>
<reference evidence="5 6" key="1">
    <citation type="journal article" date="2011" name="PLoS Genet.">
        <title>Genome sequencing and comparative transcriptomics of the model entomopathogenic fungi Metarhizium anisopliae and M. acridum.</title>
        <authorList>
            <person name="Gao Q."/>
            <person name="Jin K."/>
            <person name="Ying S.H."/>
            <person name="Zhang Y."/>
            <person name="Xiao G."/>
            <person name="Shang Y."/>
            <person name="Duan Z."/>
            <person name="Hu X."/>
            <person name="Xie X.Q."/>
            <person name="Zhou G."/>
            <person name="Peng G."/>
            <person name="Luo Z."/>
            <person name="Huang W."/>
            <person name="Wang B."/>
            <person name="Fang W."/>
            <person name="Wang S."/>
            <person name="Zhong Y."/>
            <person name="Ma L.J."/>
            <person name="St Leger R.J."/>
            <person name="Zhao G.P."/>
            <person name="Pei Y."/>
            <person name="Feng M.G."/>
            <person name="Xia Y."/>
            <person name="Wang C."/>
        </authorList>
    </citation>
    <scope>NUCLEOTIDE SEQUENCE [LARGE SCALE GENOMIC DNA]</scope>
    <source>
        <strain evidence="5 6">CQMa 102</strain>
    </source>
</reference>
<dbReference type="Pfam" id="PF13862">
    <property type="entry name" value="BCCIP"/>
    <property type="match status" value="1"/>
</dbReference>
<gene>
    <name evidence="5" type="ORF">MAC_09419</name>
</gene>
<dbReference type="GO" id="GO:0005634">
    <property type="term" value="C:nucleus"/>
    <property type="evidence" value="ECO:0007669"/>
    <property type="project" value="UniProtKB-SubCell"/>
</dbReference>
<comment type="similarity">
    <text evidence="2 3">Belongs to the BCP1 family.</text>
</comment>
<evidence type="ECO:0000256" key="1">
    <source>
        <dbReference type="ARBA" id="ARBA00002688"/>
    </source>
</evidence>
<protein>
    <recommendedName>
        <fullName evidence="3">Protein BCP1</fullName>
    </recommendedName>
</protein>
<feature type="compositionally biased region" description="Basic and acidic residues" evidence="4">
    <location>
        <begin position="1"/>
        <end position="22"/>
    </location>
</feature>
<dbReference type="OMA" id="VKFYRKE"/>
<keyword evidence="6" id="KW-1185">Reference proteome</keyword>
<dbReference type="GO" id="GO:0015031">
    <property type="term" value="P:protein transport"/>
    <property type="evidence" value="ECO:0007669"/>
    <property type="project" value="UniProtKB-KW"/>
</dbReference>
<evidence type="ECO:0000313" key="5">
    <source>
        <dbReference type="EMBL" id="EFY84542.1"/>
    </source>
</evidence>
<dbReference type="PANTHER" id="PTHR13261:SF0">
    <property type="entry name" value="BRCA2 AND CDKN1A-INTERACTING PROTEIN"/>
    <property type="match status" value="1"/>
</dbReference>
<evidence type="ECO:0000256" key="4">
    <source>
        <dbReference type="SAM" id="MobiDB-lite"/>
    </source>
</evidence>
<accession>E9EHS1</accession>
<dbReference type="InterPro" id="IPR025602">
    <property type="entry name" value="BCP1_family"/>
</dbReference>
<dbReference type="PIRSF" id="PIRSF028983">
    <property type="entry name" value="BCP1"/>
    <property type="match status" value="1"/>
</dbReference>
<dbReference type="eggNOG" id="KOG3034">
    <property type="taxonomic scope" value="Eukaryota"/>
</dbReference>
<dbReference type="InParanoid" id="E9EHS1"/>
<evidence type="ECO:0000256" key="2">
    <source>
        <dbReference type="ARBA" id="ARBA00006781"/>
    </source>
</evidence>
<dbReference type="STRING" id="655827.E9EHS1"/>
<dbReference type="FunCoup" id="E9EHS1">
    <property type="interactions" value="936"/>
</dbReference>
<name>E9EHS1_METAQ</name>
<feature type="region of interest" description="Disordered" evidence="4">
    <location>
        <begin position="1"/>
        <end position="34"/>
    </location>
</feature>
<feature type="compositionally biased region" description="Acidic residues" evidence="4">
    <location>
        <begin position="23"/>
        <end position="32"/>
    </location>
</feature>
<comment type="subcellular location">
    <subcellularLocation>
        <location evidence="3">Nucleus</location>
    </subcellularLocation>
</comment>
<dbReference type="EMBL" id="GL698619">
    <property type="protein sequence ID" value="EFY84542.1"/>
    <property type="molecule type" value="Genomic_DNA"/>
</dbReference>
<organism evidence="6">
    <name type="scientific">Metarhizium acridum (strain CQMa 102)</name>
    <dbReference type="NCBI Taxonomy" id="655827"/>
    <lineage>
        <taxon>Eukaryota</taxon>
        <taxon>Fungi</taxon>
        <taxon>Dikarya</taxon>
        <taxon>Ascomycota</taxon>
        <taxon>Pezizomycotina</taxon>
        <taxon>Sordariomycetes</taxon>
        <taxon>Hypocreomycetidae</taxon>
        <taxon>Hypocreales</taxon>
        <taxon>Clavicipitaceae</taxon>
        <taxon>Metarhizium</taxon>
    </lineage>
</organism>
<evidence type="ECO:0000313" key="6">
    <source>
        <dbReference type="Proteomes" id="UP000002499"/>
    </source>
</evidence>